<accession>A0A498RWX1</accession>
<dbReference type="Proteomes" id="UP000276991">
    <property type="component" value="Unassembled WGS sequence"/>
</dbReference>
<protein>
    <submittedName>
        <fullName evidence="2">Uncharacterized protein</fullName>
    </submittedName>
</protein>
<keyword evidence="3" id="KW-1185">Reference proteome</keyword>
<reference evidence="2 3" key="1">
    <citation type="submission" date="2018-08" db="EMBL/GenBank/DDBJ databases">
        <authorList>
            <person name="Laetsch R D."/>
            <person name="Stevens L."/>
            <person name="Kumar S."/>
            <person name="Blaxter L. M."/>
        </authorList>
    </citation>
    <scope>NUCLEOTIDE SEQUENCE [LARGE SCALE GENOMIC DNA]</scope>
</reference>
<dbReference type="OrthoDB" id="5841829at2759"/>
<sequence>MIPIQVIYYIAFPTVFLSISGAETTKNTKNVHTDFIIIGYSWQYATNDESLRKFVDQFGLPPRKNETQIFRIITREMEKWKDLLESHIDVYVELTPWLQEQTVINIYKTCDEMNLAEFTLLHDIVNTTRNSILIIDSDSKSSDRINILMRFASKCNLCAQSIGKVSSTIYFCNNAVNSNWINKIGRPCHAAISSVPNGLKRENTIYSLIPRIFASATEHKYHGCFYHSTQQSHVACKTYQDSQSHYVLNRHRRKHHIYAKKYKLLKLHREQEAKRKIRKETSDILEVPIGRRKLLCKYRKSCYKTGIIPDTWNIHNVLPRFMNLYGQKEKETEMQKGNKNDEKEEISEAELKLLCRYRKSCYKEVGAEIEKSASKVQSGPIFSRVTTILAVTKQKSTKEIAKMALTEAEDKERIAALRPTPKKVIIDRDLNQIKEKMTKRLACKYRKSCYDSGVLPKIDTPFDNLFQKLYNFLRRRNQQTGIQDTHKDFNDLNDNEKRVYCKYRKSCYNTAQKPVINSSEIFKYMHIVKKFEEVIPLKIRCKYRKSCYDTGILPDLKKKVNKETQPVVPMQIVTSLYHFKTLCKYRKSCYKRKAEEQHNLNVGLLDKIKTLDKDESEWKKENGKDQKIIKPFQKEAILKSEKAEESNTSKKMERDFETKTNNKKLTKKSKVFLPELEEKKIAATTGNEKFEKTVHKSKKKKTKDLSEETPVELAKKDQKTASSTTITKQSITEKKAPERVRPKKERLKAEKVQKDEKIIKEKKNLIKKKGSGKKPLSTATEEPLVIKIIQPVFSQAENITPLRDVNIYDKSLSPIAIKLLCKYRKSCYQDGKLLLIKTEKATLHNFQEKEDHRSLEIRCKYRKSCYETGKLPENLQGNLMTRHLTEEKKEYLPLTLRCKYRKSCYETGKLPPIEINPFGFSVIQIINEYKNRQSVKEKLSKEQLKLRCKYRKSCYESGKLPPHLNHMEYVVSTSVKQYENLQLKCKYRKSCYKSMELDIKLDRVRKKEEQKKMQEGIVKAPHQTKPETKHKEKDQKKKVQGEVANEENKRTPKKKSKESKFEAKEHEYMQIEPLDSQPRQIEIKLRLLNNTQKLKCKYRLKCYNGVPLHQAVEEEKIEKQRQLSIKDFRRANGAICNIYYISCRKKAGLPILERAPIGPNGRRLCRKKKKEELLIRYK</sequence>
<feature type="compositionally biased region" description="Polar residues" evidence="1">
    <location>
        <begin position="720"/>
        <end position="730"/>
    </location>
</feature>
<evidence type="ECO:0000313" key="2">
    <source>
        <dbReference type="EMBL" id="VBB25194.1"/>
    </source>
</evidence>
<feature type="compositionally biased region" description="Basic and acidic residues" evidence="1">
    <location>
        <begin position="731"/>
        <end position="740"/>
    </location>
</feature>
<organism evidence="2 3">
    <name type="scientific">Acanthocheilonema viteae</name>
    <name type="common">Filarial nematode worm</name>
    <name type="synonym">Dipetalonema viteae</name>
    <dbReference type="NCBI Taxonomy" id="6277"/>
    <lineage>
        <taxon>Eukaryota</taxon>
        <taxon>Metazoa</taxon>
        <taxon>Ecdysozoa</taxon>
        <taxon>Nematoda</taxon>
        <taxon>Chromadorea</taxon>
        <taxon>Rhabditida</taxon>
        <taxon>Spirurina</taxon>
        <taxon>Spiruromorpha</taxon>
        <taxon>Filarioidea</taxon>
        <taxon>Onchocercidae</taxon>
        <taxon>Acanthocheilonema</taxon>
    </lineage>
</organism>
<feature type="compositionally biased region" description="Basic and acidic residues" evidence="1">
    <location>
        <begin position="1024"/>
        <end position="1050"/>
    </location>
</feature>
<dbReference type="EMBL" id="UPTC01000001">
    <property type="protein sequence ID" value="VBB25194.1"/>
    <property type="molecule type" value="Genomic_DNA"/>
</dbReference>
<proteinExistence type="predicted"/>
<evidence type="ECO:0000313" key="3">
    <source>
        <dbReference type="Proteomes" id="UP000276991"/>
    </source>
</evidence>
<feature type="region of interest" description="Disordered" evidence="1">
    <location>
        <begin position="639"/>
        <end position="659"/>
    </location>
</feature>
<name>A0A498RWX1_ACAVI</name>
<feature type="region of interest" description="Disordered" evidence="1">
    <location>
        <begin position="1010"/>
        <end position="1064"/>
    </location>
</feature>
<evidence type="ECO:0000256" key="1">
    <source>
        <dbReference type="SAM" id="MobiDB-lite"/>
    </source>
</evidence>
<feature type="region of interest" description="Disordered" evidence="1">
    <location>
        <begin position="694"/>
        <end position="752"/>
    </location>
</feature>
<dbReference type="AlphaFoldDB" id="A0A498RWX1"/>
<gene>
    <name evidence="2" type="ORF">NAV_LOCUS24</name>
</gene>